<evidence type="ECO:0000313" key="3">
    <source>
        <dbReference type="EMBL" id="CAD9343823.1"/>
    </source>
</evidence>
<dbReference type="AlphaFoldDB" id="A0A7S1ZNF7"/>
<feature type="transmembrane region" description="Helical" evidence="2">
    <location>
        <begin position="192"/>
        <end position="214"/>
    </location>
</feature>
<feature type="transmembrane region" description="Helical" evidence="2">
    <location>
        <begin position="128"/>
        <end position="146"/>
    </location>
</feature>
<feature type="transmembrane region" description="Helical" evidence="2">
    <location>
        <begin position="92"/>
        <end position="116"/>
    </location>
</feature>
<dbReference type="PANTHER" id="PTHR34965">
    <property type="entry name" value="OS07G0118300 PROTEIN"/>
    <property type="match status" value="1"/>
</dbReference>
<keyword evidence="2" id="KW-1133">Transmembrane helix</keyword>
<organism evidence="3">
    <name type="scientific">Trieres chinensis</name>
    <name type="common">Marine centric diatom</name>
    <name type="synonym">Odontella sinensis</name>
    <dbReference type="NCBI Taxonomy" id="1514140"/>
    <lineage>
        <taxon>Eukaryota</taxon>
        <taxon>Sar</taxon>
        <taxon>Stramenopiles</taxon>
        <taxon>Ochrophyta</taxon>
        <taxon>Bacillariophyta</taxon>
        <taxon>Mediophyceae</taxon>
        <taxon>Biddulphiophycidae</taxon>
        <taxon>Eupodiscales</taxon>
        <taxon>Parodontellaceae</taxon>
        <taxon>Trieres</taxon>
    </lineage>
</organism>
<dbReference type="PANTHER" id="PTHR34965:SF1">
    <property type="entry name" value="OS07G0118300 PROTEIN"/>
    <property type="match status" value="1"/>
</dbReference>
<name>A0A7S1ZNF7_TRICV</name>
<feature type="compositionally biased region" description="Acidic residues" evidence="1">
    <location>
        <begin position="9"/>
        <end position="23"/>
    </location>
</feature>
<evidence type="ECO:0000256" key="2">
    <source>
        <dbReference type="SAM" id="Phobius"/>
    </source>
</evidence>
<proteinExistence type="predicted"/>
<feature type="compositionally biased region" description="Low complexity" evidence="1">
    <location>
        <begin position="55"/>
        <end position="65"/>
    </location>
</feature>
<dbReference type="EMBL" id="HBGO01021383">
    <property type="protein sequence ID" value="CAD9343823.1"/>
    <property type="molecule type" value="Transcribed_RNA"/>
</dbReference>
<evidence type="ECO:0000256" key="1">
    <source>
        <dbReference type="SAM" id="MobiDB-lite"/>
    </source>
</evidence>
<feature type="transmembrane region" description="Helical" evidence="2">
    <location>
        <begin position="158"/>
        <end position="180"/>
    </location>
</feature>
<gene>
    <name evidence="3" type="ORF">OSIN01602_LOCUS12280</name>
</gene>
<keyword evidence="2" id="KW-0472">Membrane</keyword>
<accession>A0A7S1ZNF7</accession>
<keyword evidence="2" id="KW-0812">Transmembrane</keyword>
<feature type="region of interest" description="Disordered" evidence="1">
    <location>
        <begin position="1"/>
        <end position="80"/>
    </location>
</feature>
<sequence>MEETKESCDVIEDEQIDHSEEESKEAVENSSQSETTALLAPAEGTEPRPNRYGSAQQETKTTGTEKAGGGFEGGEDEDEDEEFHFATSCHMFFVTVSAVTMLSLASMAISQLLLFLTQNDFLPQLLRIYIFIFSSLFVFMELEWPVWLVRNIAGTSNWILRGMIYSFMGLVGMEQSTAVLAKEPFHQLFVSLFIRISSWALVVMGGIYFVMGVLCMKGLRDKVRDEYREKCEEERQTGEEMV</sequence>
<protein>
    <submittedName>
        <fullName evidence="3">Uncharacterized protein</fullName>
    </submittedName>
</protein>
<reference evidence="3" key="1">
    <citation type="submission" date="2021-01" db="EMBL/GenBank/DDBJ databases">
        <authorList>
            <person name="Corre E."/>
            <person name="Pelletier E."/>
            <person name="Niang G."/>
            <person name="Scheremetjew M."/>
            <person name="Finn R."/>
            <person name="Kale V."/>
            <person name="Holt S."/>
            <person name="Cochrane G."/>
            <person name="Meng A."/>
            <person name="Brown T."/>
            <person name="Cohen L."/>
        </authorList>
    </citation>
    <scope>NUCLEOTIDE SEQUENCE</scope>
    <source>
        <strain evidence="3">Grunow 1884</strain>
    </source>
</reference>